<feature type="region of interest" description="Disordered" evidence="5">
    <location>
        <begin position="334"/>
        <end position="365"/>
    </location>
</feature>
<keyword evidence="6" id="KW-0472">Membrane</keyword>
<keyword evidence="2" id="KW-0433">Leucine-rich repeat</keyword>
<feature type="region of interest" description="Disordered" evidence="5">
    <location>
        <begin position="152"/>
        <end position="204"/>
    </location>
</feature>
<reference evidence="7" key="1">
    <citation type="submission" date="2020-06" db="EMBL/GenBank/DDBJ databases">
        <authorList>
            <consortium name="Plant Systems Biology data submission"/>
        </authorList>
    </citation>
    <scope>NUCLEOTIDE SEQUENCE</scope>
    <source>
        <strain evidence="7">D6</strain>
    </source>
</reference>
<sequence>MSSPPPPQPNGKEEDVASSDLDLCLSQLTQERSDAASAELTSGNFIKTPEEIKQEELLRRAAENKKNTDTASEEPVSTSIAVFANHVEDNDQRQKDELALSHALSQRYHAARQSRARAELGAENLDFDDDSFKQDQFANDPLFMAARIIEDDPLPNPASDVRTSSESNSGNGKMEYCDNQTGQPMAKHRVPPGSVTPGAYSGAPGADYEALEPMQLDVLGAASSNPLELPQEDEEETVTALPRVDGSNLGPSGTGPEPDIPQETRAESSDEENAIPTAHVEWVSGPPTHNPDGTEADSEVQRKKKMRLIRVGLLLLVLVMILAIIAIPLAVRGSGQKDDTSLENTTIDNSTEGEISDPVPTQSPTVEVDQVEQDDGVLLPNAANSTLELIALDQSSPQYQAFTWLTLDPNLRRYKSWQREQRFALATFFYAFGGPQFWIWLNYEIDECEWGESFSSKQVHCNTDGHVKRLTMRKSDTIMDFIGSIPPELSLLGQLEEVDLSGNHQHKPISSLLPSSLSPESFPSLKVIGCTNCSLRLSIPAELCDWTQLHTLRLGTNWLSAIPVEIQQMTQLQELILNRNILTGTIPVELTQLDQLQSLSLESNMMSGMVPSEFGLMTSLTRLGLSENRRMTGSLPSEVGLLTALAFLNMSTTAISGDIPSELGLLTSLTELALHDSNLSGMVPSSLCSNPDLLQILVNCDSVDCKCSQCKCSTL</sequence>
<name>A0A9N8E140_9STRA</name>
<feature type="transmembrane region" description="Helical" evidence="6">
    <location>
        <begin position="311"/>
        <end position="331"/>
    </location>
</feature>
<dbReference type="PANTHER" id="PTHR48053">
    <property type="entry name" value="LEUCINE RICH REPEAT FAMILY PROTEIN, EXPRESSED"/>
    <property type="match status" value="1"/>
</dbReference>
<dbReference type="InterPro" id="IPR032675">
    <property type="entry name" value="LRR_dom_sf"/>
</dbReference>
<dbReference type="GO" id="GO:0016020">
    <property type="term" value="C:membrane"/>
    <property type="evidence" value="ECO:0007669"/>
    <property type="project" value="UniProtKB-SubCell"/>
</dbReference>
<evidence type="ECO:0000256" key="4">
    <source>
        <dbReference type="ARBA" id="ARBA00022737"/>
    </source>
</evidence>
<comment type="caution">
    <text evidence="7">The sequence shown here is derived from an EMBL/GenBank/DDBJ whole genome shotgun (WGS) entry which is preliminary data.</text>
</comment>
<evidence type="ECO:0000313" key="8">
    <source>
        <dbReference type="Proteomes" id="UP001153069"/>
    </source>
</evidence>
<keyword evidence="4" id="KW-0677">Repeat</keyword>
<feature type="compositionally biased region" description="Polar residues" evidence="5">
    <location>
        <begin position="161"/>
        <end position="171"/>
    </location>
</feature>
<proteinExistence type="predicted"/>
<gene>
    <name evidence="7" type="ORF">SEMRO_430_G141320.1</name>
</gene>
<dbReference type="AlphaFoldDB" id="A0A9N8E140"/>
<protein>
    <submittedName>
        <fullName evidence="7">Leucine Rich Repeat</fullName>
    </submittedName>
</protein>
<dbReference type="EMBL" id="CAICTM010000429">
    <property type="protein sequence ID" value="CAB9510305.1"/>
    <property type="molecule type" value="Genomic_DNA"/>
</dbReference>
<feature type="region of interest" description="Disordered" evidence="5">
    <location>
        <begin position="227"/>
        <end position="301"/>
    </location>
</feature>
<keyword evidence="8" id="KW-1185">Reference proteome</keyword>
<dbReference type="Gene3D" id="3.80.10.10">
    <property type="entry name" value="Ribonuclease Inhibitor"/>
    <property type="match status" value="1"/>
</dbReference>
<keyword evidence="6" id="KW-0812">Transmembrane</keyword>
<keyword evidence="3" id="KW-0732">Signal</keyword>
<dbReference type="SUPFAM" id="SSF52058">
    <property type="entry name" value="L domain-like"/>
    <property type="match status" value="1"/>
</dbReference>
<evidence type="ECO:0000256" key="3">
    <source>
        <dbReference type="ARBA" id="ARBA00022729"/>
    </source>
</evidence>
<dbReference type="InterPro" id="IPR051716">
    <property type="entry name" value="Plant_RL_S/T_kinase"/>
</dbReference>
<evidence type="ECO:0000256" key="6">
    <source>
        <dbReference type="SAM" id="Phobius"/>
    </source>
</evidence>
<comment type="subcellular location">
    <subcellularLocation>
        <location evidence="1">Membrane</location>
        <topology evidence="1">Single-pass membrane protein</topology>
    </subcellularLocation>
</comment>
<dbReference type="OrthoDB" id="73067at2759"/>
<dbReference type="PANTHER" id="PTHR48053:SF71">
    <property type="entry name" value="LEUCINE RICH REPEAT FAMILY PROTEIN, EXPRESSED"/>
    <property type="match status" value="1"/>
</dbReference>
<evidence type="ECO:0000256" key="2">
    <source>
        <dbReference type="ARBA" id="ARBA00022614"/>
    </source>
</evidence>
<feature type="region of interest" description="Disordered" evidence="5">
    <location>
        <begin position="1"/>
        <end position="20"/>
    </location>
</feature>
<keyword evidence="6" id="KW-1133">Transmembrane helix</keyword>
<dbReference type="Proteomes" id="UP001153069">
    <property type="component" value="Unassembled WGS sequence"/>
</dbReference>
<accession>A0A9N8E140</accession>
<organism evidence="7 8">
    <name type="scientific">Seminavis robusta</name>
    <dbReference type="NCBI Taxonomy" id="568900"/>
    <lineage>
        <taxon>Eukaryota</taxon>
        <taxon>Sar</taxon>
        <taxon>Stramenopiles</taxon>
        <taxon>Ochrophyta</taxon>
        <taxon>Bacillariophyta</taxon>
        <taxon>Bacillariophyceae</taxon>
        <taxon>Bacillariophycidae</taxon>
        <taxon>Naviculales</taxon>
        <taxon>Naviculaceae</taxon>
        <taxon>Seminavis</taxon>
    </lineage>
</organism>
<evidence type="ECO:0000256" key="1">
    <source>
        <dbReference type="ARBA" id="ARBA00004167"/>
    </source>
</evidence>
<dbReference type="FunFam" id="3.80.10.10:FF:000041">
    <property type="entry name" value="LRR receptor-like serine/threonine-protein kinase ERECTA"/>
    <property type="match status" value="1"/>
</dbReference>
<evidence type="ECO:0000313" key="7">
    <source>
        <dbReference type="EMBL" id="CAB9510305.1"/>
    </source>
</evidence>
<feature type="compositionally biased region" description="Polar residues" evidence="5">
    <location>
        <begin position="342"/>
        <end position="365"/>
    </location>
</feature>
<evidence type="ECO:0000256" key="5">
    <source>
        <dbReference type="SAM" id="MobiDB-lite"/>
    </source>
</evidence>